<keyword evidence="1" id="KW-0238">DNA-binding</keyword>
<feature type="domain" description="HMG box" evidence="2">
    <location>
        <begin position="38"/>
        <end position="106"/>
    </location>
</feature>
<organism evidence="3">
    <name type="scientific">viral metagenome</name>
    <dbReference type="NCBI Taxonomy" id="1070528"/>
    <lineage>
        <taxon>unclassified sequences</taxon>
        <taxon>metagenomes</taxon>
        <taxon>organismal metagenomes</taxon>
    </lineage>
</organism>
<evidence type="ECO:0000259" key="2">
    <source>
        <dbReference type="PROSITE" id="PS50118"/>
    </source>
</evidence>
<dbReference type="PROSITE" id="PS50118">
    <property type="entry name" value="HMG_BOX_2"/>
    <property type="match status" value="1"/>
</dbReference>
<name>A0A6C0AHE5_9ZZZZ</name>
<dbReference type="PRINTS" id="PR00886">
    <property type="entry name" value="HIGHMOBLTY12"/>
</dbReference>
<dbReference type="Pfam" id="PF00505">
    <property type="entry name" value="HMG_box"/>
    <property type="match status" value="1"/>
</dbReference>
<dbReference type="SMART" id="SM00398">
    <property type="entry name" value="HMG"/>
    <property type="match status" value="1"/>
</dbReference>
<sequence>MIERICADLGQPEKSEEMIGKYVDDSLRIKKFKDKRHPKRPKSGYMIYCEKRRPACKAANPKASFADIIKKMASEWNGLGEKAKSEYSNLAEKDKLRYKAELEEYNAEIYKSNVSTSN</sequence>
<protein>
    <recommendedName>
        <fullName evidence="2">HMG box domain-containing protein</fullName>
    </recommendedName>
</protein>
<proteinExistence type="predicted"/>
<reference evidence="3" key="1">
    <citation type="journal article" date="2020" name="Nature">
        <title>Giant virus diversity and host interactions through global metagenomics.</title>
        <authorList>
            <person name="Schulz F."/>
            <person name="Roux S."/>
            <person name="Paez-Espino D."/>
            <person name="Jungbluth S."/>
            <person name="Walsh D.A."/>
            <person name="Denef V.J."/>
            <person name="McMahon K.D."/>
            <person name="Konstantinidis K.T."/>
            <person name="Eloe-Fadrosh E.A."/>
            <person name="Kyrpides N.C."/>
            <person name="Woyke T."/>
        </authorList>
    </citation>
    <scope>NUCLEOTIDE SEQUENCE</scope>
    <source>
        <strain evidence="3">GVMAG-S-1024976-23</strain>
    </source>
</reference>
<dbReference type="SUPFAM" id="SSF47095">
    <property type="entry name" value="HMG-box"/>
    <property type="match status" value="1"/>
</dbReference>
<dbReference type="InterPro" id="IPR036910">
    <property type="entry name" value="HMG_box_dom_sf"/>
</dbReference>
<dbReference type="EMBL" id="MN740604">
    <property type="protein sequence ID" value="QHS78785.1"/>
    <property type="molecule type" value="Genomic_DNA"/>
</dbReference>
<evidence type="ECO:0000313" key="3">
    <source>
        <dbReference type="EMBL" id="QHS78785.1"/>
    </source>
</evidence>
<dbReference type="AlphaFoldDB" id="A0A6C0AHE5"/>
<accession>A0A6C0AHE5</accession>
<dbReference type="Gene3D" id="1.10.30.10">
    <property type="entry name" value="High mobility group box domain"/>
    <property type="match status" value="1"/>
</dbReference>
<dbReference type="PANTHER" id="PTHR48112">
    <property type="entry name" value="HIGH MOBILITY GROUP PROTEIN DSP1"/>
    <property type="match status" value="1"/>
</dbReference>
<dbReference type="GO" id="GO:0003677">
    <property type="term" value="F:DNA binding"/>
    <property type="evidence" value="ECO:0007669"/>
    <property type="project" value="UniProtKB-KW"/>
</dbReference>
<dbReference type="InterPro" id="IPR050342">
    <property type="entry name" value="HMGB"/>
</dbReference>
<evidence type="ECO:0000256" key="1">
    <source>
        <dbReference type="ARBA" id="ARBA00023125"/>
    </source>
</evidence>
<dbReference type="InterPro" id="IPR009071">
    <property type="entry name" value="HMG_box_dom"/>
</dbReference>